<dbReference type="EMBL" id="CP011856">
    <property type="protein sequence ID" value="AKM54498.1"/>
    <property type="molecule type" value="Genomic_DNA"/>
</dbReference>
<evidence type="ECO:0000313" key="1">
    <source>
        <dbReference type="EMBL" id="AKM54498.1"/>
    </source>
</evidence>
<accession>A0A0H3XI37</accession>
<dbReference type="PATRIC" id="fig|743698.3.peg.947"/>
<sequence length="177" mass="21631">MRIIPHELYQYAPDLSLTALRKEFGMHDYCLNVNPHNKAMQPFLDLKRNYFNLLIHNWVIEMHNRGHYVNTFHSFYAQNNSFEVVQTDFFLILECCVQWDLKEFLPYNTDLTWYDISLKFLKESESNIQNFTKEKYQHLLEWYKDKFMDFNQSGKLKPKQLNMSEVIKYFNEYLINK</sequence>
<protein>
    <submittedName>
        <fullName evidence="1">Uncharacterized protein</fullName>
    </submittedName>
</protein>
<dbReference type="AlphaFoldDB" id="A0A0H3XI37"/>
<name>A0A0H3XI37_9MOLU</name>
<dbReference type="Proteomes" id="UP000035661">
    <property type="component" value="Chromosome"/>
</dbReference>
<dbReference type="RefSeq" id="WP_047791696.1">
    <property type="nucleotide sequence ID" value="NZ_CP011856.1"/>
</dbReference>
<reference evidence="2" key="2">
    <citation type="submission" date="2015-06" db="EMBL/GenBank/DDBJ databases">
        <title>Complete genome sequence of Spiroplasma eriocheiris TDA-040725-5 (DSM 21848).</title>
        <authorList>
            <person name="Lo W.-S."/>
            <person name="Kuo C.-H."/>
        </authorList>
    </citation>
    <scope>NUCLEOTIDE SEQUENCE [LARGE SCALE GENOMIC DNA]</scope>
    <source>
        <strain evidence="2">TDA-040725-5</strain>
    </source>
</reference>
<organism evidence="1 2">
    <name type="scientific">Spiroplasma eriocheiris</name>
    <dbReference type="NCBI Taxonomy" id="315358"/>
    <lineage>
        <taxon>Bacteria</taxon>
        <taxon>Bacillati</taxon>
        <taxon>Mycoplasmatota</taxon>
        <taxon>Mollicutes</taxon>
        <taxon>Entomoplasmatales</taxon>
        <taxon>Spiroplasmataceae</taxon>
        <taxon>Spiroplasma</taxon>
    </lineage>
</organism>
<reference evidence="1 2" key="1">
    <citation type="journal article" date="2015" name="Genome Biol. Evol.">
        <title>Found and Lost: The Fates of Horizontally Acquired Genes in Arthropod-Symbiotic Spiroplasma.</title>
        <authorList>
            <person name="Lo W.S."/>
            <person name="Gasparich G.E."/>
            <person name="Kuo C.H."/>
        </authorList>
    </citation>
    <scope>NUCLEOTIDE SEQUENCE [LARGE SCALE GENOMIC DNA]</scope>
    <source>
        <strain evidence="2">TDA-040725-5</strain>
    </source>
</reference>
<evidence type="ECO:0000313" key="2">
    <source>
        <dbReference type="Proteomes" id="UP000035661"/>
    </source>
</evidence>
<proteinExistence type="predicted"/>
<keyword evidence="2" id="KW-1185">Reference proteome</keyword>
<gene>
    <name evidence="1" type="ORF">SERIO_v1c09380</name>
</gene>
<dbReference type="KEGG" id="seri:SERIO_v1c09380"/>